<accession>A0A059ZVH5</accession>
<organism evidence="1 2">
    <name type="scientific">Acidithiobacillus caldus (strain ATCC 51756 / DSM 8584 / KU)</name>
    <dbReference type="NCBI Taxonomy" id="637389"/>
    <lineage>
        <taxon>Bacteria</taxon>
        <taxon>Pseudomonadati</taxon>
        <taxon>Pseudomonadota</taxon>
        <taxon>Acidithiobacillia</taxon>
        <taxon>Acidithiobacillales</taxon>
        <taxon>Acidithiobacillaceae</taxon>
        <taxon>Acidithiobacillus</taxon>
    </lineage>
</organism>
<dbReference type="Proteomes" id="UP000005522">
    <property type="component" value="Chromosome"/>
</dbReference>
<evidence type="ECO:0000313" key="1">
    <source>
        <dbReference type="EMBL" id="AIA55463.1"/>
    </source>
</evidence>
<name>A0A059ZVH5_ACICK</name>
<dbReference type="EMBL" id="CP005986">
    <property type="protein sequence ID" value="AIA55463.1"/>
    <property type="molecule type" value="Genomic_DNA"/>
</dbReference>
<dbReference type="KEGG" id="acz:Acaty_c1599"/>
<protein>
    <submittedName>
        <fullName evidence="1">Uncharacterized protein</fullName>
    </submittedName>
</protein>
<evidence type="ECO:0000313" key="2">
    <source>
        <dbReference type="Proteomes" id="UP000005522"/>
    </source>
</evidence>
<dbReference type="RefSeq" id="WP_038471882.1">
    <property type="nucleotide sequence ID" value="NZ_CP005986.1"/>
</dbReference>
<dbReference type="HOGENOM" id="CLU_1922974_0_0_6"/>
<reference evidence="1 2" key="1">
    <citation type="journal article" date="2009" name="J. Bacteriol.">
        <title>Draft genome sequence of the extremely acidophilic bacterium Acidithiobacillus caldus ATCC 51756 reveals metabolic versatility in the genus Acidithiobacillus.</title>
        <authorList>
            <person name="Valdes J."/>
            <person name="Quatrini R."/>
            <person name="Hallberg K."/>
            <person name="Dopson M."/>
            <person name="Valenzuela P.D."/>
            <person name="Holmes D.S."/>
        </authorList>
    </citation>
    <scope>NUCLEOTIDE SEQUENCE [LARGE SCALE GENOMIC DNA]</scope>
    <source>
        <strain evidence="2">ATCC 51756 / DSM 8584 / KU</strain>
    </source>
</reference>
<dbReference type="eggNOG" id="ENOG5032CH6">
    <property type="taxonomic scope" value="Bacteria"/>
</dbReference>
<proteinExistence type="predicted"/>
<sequence length="131" mass="15465">MLRTQGNAHYRFLDFQDAEPGDRFCRVRHTPYGNRVCALEMAEVIAIDAKRVYCQLAGRKKRWSFRKTAEQPDCYVEEDPLFQSIALRFRQTERVERIKGWIQKAPVEAFDDRVCAAIEDWHRGRESPESE</sequence>
<dbReference type="AlphaFoldDB" id="A0A059ZVH5"/>
<gene>
    <name evidence="1" type="ORF">Acaty_c1599</name>
</gene>